<protein>
    <submittedName>
        <fullName evidence="2">ShKT domain-containing protein</fullName>
    </submittedName>
</protein>
<organism evidence="1 2">
    <name type="scientific">Rhabditophanes sp. KR3021</name>
    <dbReference type="NCBI Taxonomy" id="114890"/>
    <lineage>
        <taxon>Eukaryota</taxon>
        <taxon>Metazoa</taxon>
        <taxon>Ecdysozoa</taxon>
        <taxon>Nematoda</taxon>
        <taxon>Chromadorea</taxon>
        <taxon>Rhabditida</taxon>
        <taxon>Tylenchina</taxon>
        <taxon>Panagrolaimomorpha</taxon>
        <taxon>Strongyloidoidea</taxon>
        <taxon>Alloionematidae</taxon>
        <taxon>Rhabditophanes</taxon>
    </lineage>
</organism>
<dbReference type="Proteomes" id="UP000095286">
    <property type="component" value="Unplaced"/>
</dbReference>
<evidence type="ECO:0000313" key="1">
    <source>
        <dbReference type="Proteomes" id="UP000095286"/>
    </source>
</evidence>
<sequence length="180" mass="20251">MCIGNELPKQACPASNQKSEECEKLCDAQCVKAHPCKERIALHKLHVKPNDKDLSCTKNILHRIVKDRTAFEEVSILNGSLTDTENAKAMSFSYESFLKELGSGFMDQHKKQGVYEESGVVVTKRMAKHDEILGGVIENFKNISIFNKLAKLPKPGMNISFFETKIGTKDDLDKTIQMQF</sequence>
<reference evidence="2" key="1">
    <citation type="submission" date="2016-11" db="UniProtKB">
        <authorList>
            <consortium name="WormBaseParasite"/>
        </authorList>
    </citation>
    <scope>IDENTIFICATION</scope>
    <source>
        <strain evidence="2">KR3021</strain>
    </source>
</reference>
<name>A0AC35TNC8_9BILA</name>
<evidence type="ECO:0000313" key="2">
    <source>
        <dbReference type="WBParaSite" id="RSKR_0000264325.1"/>
    </source>
</evidence>
<proteinExistence type="predicted"/>
<accession>A0AC35TNC8</accession>
<dbReference type="WBParaSite" id="RSKR_0000264325.1">
    <property type="protein sequence ID" value="RSKR_0000264325.1"/>
    <property type="gene ID" value="RSKR_0000264325"/>
</dbReference>